<dbReference type="EC" id="4.1.1.97" evidence="3"/>
<dbReference type="AlphaFoldDB" id="A0A2I1RF87"/>
<evidence type="ECO:0000313" key="8">
    <source>
        <dbReference type="EMBL" id="PKZ67803.1"/>
    </source>
</evidence>
<dbReference type="PANTHER" id="PTHR43466:SF1">
    <property type="entry name" value="2-OXO-4-HYDROXY-4-CARBOXY-5-UREIDOIMIDAZOLINE DECARBOXYLASE-RELATED"/>
    <property type="match status" value="1"/>
</dbReference>
<comment type="catalytic activity">
    <reaction evidence="1">
        <text>5-hydroxy-2-oxo-4-ureido-2,5-dihydro-1H-imidazole-5-carboxylate + H(+) = (S)-allantoin + CO2</text>
        <dbReference type="Rhea" id="RHEA:26301"/>
        <dbReference type="ChEBI" id="CHEBI:15378"/>
        <dbReference type="ChEBI" id="CHEBI:15678"/>
        <dbReference type="ChEBI" id="CHEBI:16526"/>
        <dbReference type="ChEBI" id="CHEBI:58639"/>
        <dbReference type="EC" id="4.1.1.97"/>
    </reaction>
</comment>
<keyword evidence="4" id="KW-0659">Purine metabolism</keyword>
<evidence type="ECO:0000256" key="5">
    <source>
        <dbReference type="ARBA" id="ARBA00022793"/>
    </source>
</evidence>
<evidence type="ECO:0000259" key="7">
    <source>
        <dbReference type="Pfam" id="PF09349"/>
    </source>
</evidence>
<organism evidence="8 9">
    <name type="scientific">Faucicola osloensis</name>
    <name type="common">Moraxella osloensis</name>
    <dbReference type="NCBI Taxonomy" id="34062"/>
    <lineage>
        <taxon>Bacteria</taxon>
        <taxon>Pseudomonadati</taxon>
        <taxon>Pseudomonadota</taxon>
        <taxon>Gammaproteobacteria</taxon>
        <taxon>Moraxellales</taxon>
        <taxon>Moraxellaceae</taxon>
        <taxon>Faucicola</taxon>
    </lineage>
</organism>
<dbReference type="NCBIfam" id="TIGR03180">
    <property type="entry name" value="UraD_2"/>
    <property type="match status" value="1"/>
</dbReference>
<evidence type="ECO:0000256" key="2">
    <source>
        <dbReference type="ARBA" id="ARBA00004754"/>
    </source>
</evidence>
<evidence type="ECO:0000256" key="1">
    <source>
        <dbReference type="ARBA" id="ARBA00001163"/>
    </source>
</evidence>
<dbReference type="Pfam" id="PF09349">
    <property type="entry name" value="OHCU_decarbox"/>
    <property type="match status" value="1"/>
</dbReference>
<dbReference type="Proteomes" id="UP000234914">
    <property type="component" value="Unassembled WGS sequence"/>
</dbReference>
<proteinExistence type="predicted"/>
<dbReference type="GO" id="GO:0051997">
    <property type="term" value="F:2-oxo-4-hydroxy-4-carboxy-5-ureidoimidazoline decarboxylase activity"/>
    <property type="evidence" value="ECO:0007669"/>
    <property type="project" value="UniProtKB-EC"/>
</dbReference>
<evidence type="ECO:0000256" key="3">
    <source>
        <dbReference type="ARBA" id="ARBA00012257"/>
    </source>
</evidence>
<dbReference type="GO" id="GO:0006144">
    <property type="term" value="P:purine nucleobase metabolic process"/>
    <property type="evidence" value="ECO:0007669"/>
    <property type="project" value="UniProtKB-KW"/>
</dbReference>
<dbReference type="GO" id="GO:0019628">
    <property type="term" value="P:urate catabolic process"/>
    <property type="evidence" value="ECO:0007669"/>
    <property type="project" value="TreeGrafter"/>
</dbReference>
<dbReference type="Gene3D" id="1.10.3330.10">
    <property type="entry name" value="Oxo-4-hydroxy-4-carboxy-5-ureidoimidazoline decarboxylase"/>
    <property type="match status" value="1"/>
</dbReference>
<comment type="pathway">
    <text evidence="2">Purine metabolism; urate degradation; (S)-allantoin from urate: step 3/3.</text>
</comment>
<dbReference type="RefSeq" id="WP_101965182.1">
    <property type="nucleotide sequence ID" value="NZ_PKJS01000022.1"/>
</dbReference>
<sequence length="169" mass="19562">MNITEFNQLSPNEAETLLKNCVQINEWANRIVTQRPFSDSQQLYNFAKDQAMTWTWQQISDALGNHPRIGEKKASHALNEKEVQFSKNEQSKVELTSTVQDTLYQGNVDYENQFGFIFLIRAAGRNADEILGELQRRLNNTFEQEQVEVKDQLSQIALLRLKQQVKEGN</sequence>
<dbReference type="NCBIfam" id="NF010372">
    <property type="entry name" value="PRK13798.1"/>
    <property type="match status" value="1"/>
</dbReference>
<dbReference type="InterPro" id="IPR018020">
    <property type="entry name" value="OHCU_decarboxylase"/>
</dbReference>
<evidence type="ECO:0000313" key="9">
    <source>
        <dbReference type="Proteomes" id="UP000234914"/>
    </source>
</evidence>
<keyword evidence="5" id="KW-0210">Decarboxylase</keyword>
<keyword evidence="6" id="KW-0456">Lyase</keyword>
<dbReference type="InterPro" id="IPR017595">
    <property type="entry name" value="OHCU_decarboxylase-2"/>
</dbReference>
<gene>
    <name evidence="8" type="primary">uraD</name>
    <name evidence="8" type="ORF">CYJ96_11855</name>
</gene>
<protein>
    <recommendedName>
        <fullName evidence="3">2-oxo-4-hydroxy-4-carboxy-5-ureidoimidazoline decarboxylase</fullName>
        <ecNumber evidence="3">4.1.1.97</ecNumber>
    </recommendedName>
</protein>
<evidence type="ECO:0000256" key="4">
    <source>
        <dbReference type="ARBA" id="ARBA00022631"/>
    </source>
</evidence>
<evidence type="ECO:0000256" key="6">
    <source>
        <dbReference type="ARBA" id="ARBA00023239"/>
    </source>
</evidence>
<dbReference type="InterPro" id="IPR036778">
    <property type="entry name" value="OHCU_decarboxylase_sf"/>
</dbReference>
<dbReference type="EMBL" id="PKJS01000022">
    <property type="protein sequence ID" value="PKZ67803.1"/>
    <property type="molecule type" value="Genomic_DNA"/>
</dbReference>
<comment type="caution">
    <text evidence="8">The sequence shown here is derived from an EMBL/GenBank/DDBJ whole genome shotgun (WGS) entry which is preliminary data.</text>
</comment>
<name>A0A2I1RF87_FAUOS</name>
<dbReference type="SUPFAM" id="SSF158694">
    <property type="entry name" value="UraD-Like"/>
    <property type="match status" value="1"/>
</dbReference>
<dbReference type="PANTHER" id="PTHR43466">
    <property type="entry name" value="2-OXO-4-HYDROXY-4-CARBOXY-5-UREIDOIMIDAZOLINE DECARBOXYLASE-RELATED"/>
    <property type="match status" value="1"/>
</dbReference>
<reference evidence="8 9" key="1">
    <citation type="submission" date="2017-12" db="EMBL/GenBank/DDBJ databases">
        <title>Phylogenetic diversity of female urinary microbiome.</title>
        <authorList>
            <person name="Thomas-White K."/>
            <person name="Wolfe A.J."/>
        </authorList>
    </citation>
    <scope>NUCLEOTIDE SEQUENCE [LARGE SCALE GENOMIC DNA]</scope>
    <source>
        <strain evidence="8 9">UMB0416</strain>
    </source>
</reference>
<accession>A0A2I1RF87</accession>
<feature type="domain" description="Oxo-4-hydroxy-4-carboxy-5-ureidoimidazoline decarboxylase" evidence="7">
    <location>
        <begin position="7"/>
        <end position="162"/>
    </location>
</feature>